<dbReference type="Proteomes" id="UP000002964">
    <property type="component" value="Unassembled WGS sequence"/>
</dbReference>
<proteinExistence type="predicted"/>
<name>H8Z0W0_9GAMM</name>
<dbReference type="Pfam" id="PF13489">
    <property type="entry name" value="Methyltransf_23"/>
    <property type="match status" value="1"/>
</dbReference>
<evidence type="ECO:0000313" key="2">
    <source>
        <dbReference type="Proteomes" id="UP000002964"/>
    </source>
</evidence>
<dbReference type="GO" id="GO:0008168">
    <property type="term" value="F:methyltransferase activity"/>
    <property type="evidence" value="ECO:0007669"/>
    <property type="project" value="UniProtKB-KW"/>
</dbReference>
<protein>
    <submittedName>
        <fullName evidence="1">Methyltransferase family protein</fullName>
    </submittedName>
</protein>
<dbReference type="eggNOG" id="COG2227">
    <property type="taxonomic scope" value="Bacteria"/>
</dbReference>
<reference evidence="2" key="1">
    <citation type="submission" date="2011-06" db="EMBL/GenBank/DDBJ databases">
        <authorList>
            <consortium name="US DOE Joint Genome Institute (JGI-PGF)"/>
            <person name="Lucas S."/>
            <person name="Han J."/>
            <person name="Lapidus A."/>
            <person name="Cheng J.-F."/>
            <person name="Goodwin L."/>
            <person name="Pitluck S."/>
            <person name="Peters L."/>
            <person name="Land M.L."/>
            <person name="Hauser L."/>
            <person name="Vogl K."/>
            <person name="Liu Z."/>
            <person name="Overmann J."/>
            <person name="Frigaard N.-U."/>
            <person name="Bryant D.A."/>
            <person name="Woyke T.J."/>
        </authorList>
    </citation>
    <scope>NUCLEOTIDE SEQUENCE [LARGE SCALE GENOMIC DNA]</scope>
    <source>
        <strain evidence="2">970</strain>
    </source>
</reference>
<keyword evidence="1" id="KW-0489">Methyltransferase</keyword>
<dbReference type="CDD" id="cd02440">
    <property type="entry name" value="AdoMet_MTases"/>
    <property type="match status" value="1"/>
</dbReference>
<dbReference type="OrthoDB" id="108476at2"/>
<evidence type="ECO:0000313" key="1">
    <source>
        <dbReference type="EMBL" id="EIC21342.1"/>
    </source>
</evidence>
<dbReference type="PANTHER" id="PTHR43861:SF6">
    <property type="entry name" value="METHYLTRANSFERASE TYPE 11"/>
    <property type="match status" value="1"/>
</dbReference>
<gene>
    <name evidence="1" type="ORF">Thi970DRAFT_01547</name>
</gene>
<sequence length="213" mass="23950">MKISQGQTEHGIFVGNAYDKYQSTNPLVQRIMQGFELALAALVARSSPASIHEIGCGEGYWVLRWLRAGYRARGCDFSHTVINIARENARLQLHQAPAELFSVTSVYDLDPALDSADLIVCCEVLEHLQEPTRALAVLASLRAKYLILSVPREPLWRALNILRCAYLPQAGNTPGHIQHWSSHSFQALVAQYFDIIAVRRPLPWCMLLCRPRT</sequence>
<dbReference type="HOGENOM" id="CLU_1393591_0_0_6"/>
<dbReference type="Gene3D" id="3.40.50.150">
    <property type="entry name" value="Vaccinia Virus protein VP39"/>
    <property type="match status" value="1"/>
</dbReference>
<reference evidence="1 2" key="2">
    <citation type="submission" date="2011-11" db="EMBL/GenBank/DDBJ databases">
        <authorList>
            <consortium name="US DOE Joint Genome Institute"/>
            <person name="Lucas S."/>
            <person name="Han J."/>
            <person name="Lapidus A."/>
            <person name="Cheng J.-F."/>
            <person name="Goodwin L."/>
            <person name="Pitluck S."/>
            <person name="Peters L."/>
            <person name="Ovchinnikova G."/>
            <person name="Zhang X."/>
            <person name="Detter J.C."/>
            <person name="Han C."/>
            <person name="Tapia R."/>
            <person name="Land M."/>
            <person name="Hauser L."/>
            <person name="Kyrpides N."/>
            <person name="Ivanova N."/>
            <person name="Pagani I."/>
            <person name="Vogl K."/>
            <person name="Liu Z."/>
            <person name="Overmann J."/>
            <person name="Frigaard N.-U."/>
            <person name="Bryant D."/>
            <person name="Woyke T."/>
        </authorList>
    </citation>
    <scope>NUCLEOTIDE SEQUENCE [LARGE SCALE GENOMIC DNA]</scope>
    <source>
        <strain evidence="1 2">970</strain>
    </source>
</reference>
<dbReference type="EMBL" id="JH603169">
    <property type="protein sequence ID" value="EIC21342.1"/>
    <property type="molecule type" value="Genomic_DNA"/>
</dbReference>
<accession>H8Z0W0</accession>
<dbReference type="STRING" id="631362.Thi970DRAFT_01547"/>
<dbReference type="SUPFAM" id="SSF53335">
    <property type="entry name" value="S-adenosyl-L-methionine-dependent methyltransferases"/>
    <property type="match status" value="1"/>
</dbReference>
<dbReference type="GO" id="GO:0032259">
    <property type="term" value="P:methylation"/>
    <property type="evidence" value="ECO:0007669"/>
    <property type="project" value="UniProtKB-KW"/>
</dbReference>
<dbReference type="RefSeq" id="WP_009147927.1">
    <property type="nucleotide sequence ID" value="NZ_CP121471.1"/>
</dbReference>
<organism evidence="1 2">
    <name type="scientific">Thiorhodovibrio frisius</name>
    <dbReference type="NCBI Taxonomy" id="631362"/>
    <lineage>
        <taxon>Bacteria</taxon>
        <taxon>Pseudomonadati</taxon>
        <taxon>Pseudomonadota</taxon>
        <taxon>Gammaproteobacteria</taxon>
        <taxon>Chromatiales</taxon>
        <taxon>Chromatiaceae</taxon>
        <taxon>Thiorhodovibrio</taxon>
    </lineage>
</organism>
<keyword evidence="2" id="KW-1185">Reference proteome</keyword>
<dbReference type="InterPro" id="IPR029063">
    <property type="entry name" value="SAM-dependent_MTases_sf"/>
</dbReference>
<keyword evidence="1" id="KW-0808">Transferase</keyword>
<dbReference type="AlphaFoldDB" id="H8Z0W0"/>
<dbReference type="PANTHER" id="PTHR43861">
    <property type="entry name" value="TRANS-ACONITATE 2-METHYLTRANSFERASE-RELATED"/>
    <property type="match status" value="1"/>
</dbReference>